<dbReference type="Proteomes" id="UP001164743">
    <property type="component" value="Chromosome 3A"/>
</dbReference>
<protein>
    <submittedName>
        <fullName evidence="2">Uncharacterized protein</fullName>
    </submittedName>
</protein>
<name>A0ABY7CJ47_9BASI</name>
<keyword evidence="3" id="KW-1185">Reference proteome</keyword>
<reference evidence="2" key="1">
    <citation type="submission" date="2022-10" db="EMBL/GenBank/DDBJ databases">
        <title>Puccinia triticina Genome sequencing and assembly.</title>
        <authorList>
            <person name="Li C."/>
        </authorList>
    </citation>
    <scope>NUCLEOTIDE SEQUENCE</scope>
    <source>
        <strain evidence="2">Pt15</strain>
    </source>
</reference>
<evidence type="ECO:0000313" key="2">
    <source>
        <dbReference type="EMBL" id="WAQ82827.1"/>
    </source>
</evidence>
<feature type="region of interest" description="Disordered" evidence="1">
    <location>
        <begin position="284"/>
        <end position="304"/>
    </location>
</feature>
<evidence type="ECO:0000313" key="3">
    <source>
        <dbReference type="Proteomes" id="UP001164743"/>
    </source>
</evidence>
<gene>
    <name evidence="2" type="ORF">PtA15_3A191</name>
</gene>
<evidence type="ECO:0000256" key="1">
    <source>
        <dbReference type="SAM" id="MobiDB-lite"/>
    </source>
</evidence>
<feature type="region of interest" description="Disordered" evidence="1">
    <location>
        <begin position="191"/>
        <end position="242"/>
    </location>
</feature>
<feature type="compositionally biased region" description="Polar residues" evidence="1">
    <location>
        <begin position="212"/>
        <end position="221"/>
    </location>
</feature>
<accession>A0ABY7CJ47</accession>
<sequence length="655" mass="73637">MIPTDTLQADTPGVTHKLAAIGPPTDKNQAVGRSLDAAVSQEWSTAGLFEFTLETFPERPKVPINSPCDMARACLAKKIYESVLPKFNPFQSTLSSGTLQSLGSHTLHPEIMPAALVGRLFLFHLALRIACNASETPITLDLFPHRAGGVDDNLHSLAPPQIDHFSRAEAATTSAPTTTLSLGNFNVGENTSSGFRNLQPHLTPVSRKEVAQDTSGPSRQTPAMGPHEAEPTMTSQSSPRSECTNYSLLEQVKNWPLELKINLKSKTNLNTKINLNNRVSTRMKDVVPSSSKRPKNFQPQGSLASDFQPAKKLKIGRLLENLARIERSHMQVATDSPLTVAEEFTMGKTIGINTMDNQRQMLPSESARIFDGRTVPYLISNKEITLTQQRVKKSSEVLKFDANVLRPTEEYRDKLGSILSVIGVIQRGYQAQIKDPSLTEENAKHHVPVQMLKSRRNDDRPKRKELDSYTIIRKRSNAKSTALKDFNSNIDNWIKFWEERIGKKLMNLEDRLVEKRSYALLLFYLDMIGTLLQKYHQTNPDSVDDPSLPLLKKAVELVEPQLKNNNFRSHKFANSIPLVEEEKKNHADMKVPVGVYTFNWEWISTVIMESDIKNLHIVLFQDAATIPDATRGFFNDIFMYSIHSLNQRLKAYLTE</sequence>
<feature type="compositionally biased region" description="Polar residues" evidence="1">
    <location>
        <begin position="232"/>
        <end position="242"/>
    </location>
</feature>
<dbReference type="RefSeq" id="XP_053018382.1">
    <property type="nucleotide sequence ID" value="XM_053167135.1"/>
</dbReference>
<dbReference type="EMBL" id="CP110423">
    <property type="protein sequence ID" value="WAQ82827.1"/>
    <property type="molecule type" value="Genomic_DNA"/>
</dbReference>
<dbReference type="GeneID" id="77808030"/>
<organism evidence="2 3">
    <name type="scientific">Puccinia triticina</name>
    <dbReference type="NCBI Taxonomy" id="208348"/>
    <lineage>
        <taxon>Eukaryota</taxon>
        <taxon>Fungi</taxon>
        <taxon>Dikarya</taxon>
        <taxon>Basidiomycota</taxon>
        <taxon>Pucciniomycotina</taxon>
        <taxon>Pucciniomycetes</taxon>
        <taxon>Pucciniales</taxon>
        <taxon>Pucciniaceae</taxon>
        <taxon>Puccinia</taxon>
    </lineage>
</organism>
<proteinExistence type="predicted"/>